<name>A0A485JE91_ECOLX</name>
<keyword evidence="5" id="KW-0479">Metal-binding</keyword>
<comment type="pathway">
    <text evidence="1">Carbohydrate degradation; glycolysis; pyruvate from D-glyceraldehyde 3-phosphate: step 5/5.</text>
</comment>
<comment type="similarity">
    <text evidence="2">Belongs to the pyruvate kinase family.</text>
</comment>
<dbReference type="EC" id="2.7.1.40" evidence="3"/>
<dbReference type="InterPro" id="IPR011037">
    <property type="entry name" value="Pyrv_Knase-like_insert_dom_sf"/>
</dbReference>
<keyword evidence="4 13" id="KW-0808">Transferase</keyword>
<dbReference type="Proteomes" id="UP000358010">
    <property type="component" value="Unassembled WGS sequence"/>
</dbReference>
<dbReference type="GO" id="GO:0016301">
    <property type="term" value="F:kinase activity"/>
    <property type="evidence" value="ECO:0007669"/>
    <property type="project" value="UniProtKB-KW"/>
</dbReference>
<dbReference type="InterPro" id="IPR040442">
    <property type="entry name" value="Pyrv_kinase-like_dom_sf"/>
</dbReference>
<evidence type="ECO:0000256" key="1">
    <source>
        <dbReference type="ARBA" id="ARBA00004997"/>
    </source>
</evidence>
<dbReference type="PANTHER" id="PTHR11817">
    <property type="entry name" value="PYRUVATE KINASE"/>
    <property type="match status" value="1"/>
</dbReference>
<dbReference type="Pfam" id="PF00224">
    <property type="entry name" value="PK"/>
    <property type="match status" value="1"/>
</dbReference>
<dbReference type="GO" id="GO:0000287">
    <property type="term" value="F:magnesium ion binding"/>
    <property type="evidence" value="ECO:0007669"/>
    <property type="project" value="InterPro"/>
</dbReference>
<dbReference type="Gene3D" id="3.20.20.60">
    <property type="entry name" value="Phosphoenolpyruvate-binding domains"/>
    <property type="match status" value="1"/>
</dbReference>
<dbReference type="FunFam" id="2.40.33.10:FF:000001">
    <property type="entry name" value="Pyruvate kinase"/>
    <property type="match status" value="1"/>
</dbReference>
<evidence type="ECO:0000313" key="14">
    <source>
        <dbReference type="Proteomes" id="UP000358010"/>
    </source>
</evidence>
<evidence type="ECO:0000256" key="9">
    <source>
        <dbReference type="ARBA" id="ARBA00022842"/>
    </source>
</evidence>
<evidence type="ECO:0000256" key="4">
    <source>
        <dbReference type="ARBA" id="ARBA00022679"/>
    </source>
</evidence>
<evidence type="ECO:0000256" key="7">
    <source>
        <dbReference type="ARBA" id="ARBA00022777"/>
    </source>
</evidence>
<keyword evidence="7 13" id="KW-0418">Kinase</keyword>
<dbReference type="EMBL" id="CAADJZ010000001">
    <property type="protein sequence ID" value="VFT69144.1"/>
    <property type="molecule type" value="Genomic_DNA"/>
</dbReference>
<sequence length="121" mass="12784">MKLEGGNDVSLKAGQTFTFTTDKSVIGNSEMVAVTYEGFTTDLSVGKTVLVDDGLIGMEVTAIEGNKVICKVLNNGDLGENKGVNLPGVSIALPALAEKDKQDLIFGCEQGVDFGRCFLYS</sequence>
<organism evidence="13 14">
    <name type="scientific">Escherichia coli</name>
    <dbReference type="NCBI Taxonomy" id="562"/>
    <lineage>
        <taxon>Bacteria</taxon>
        <taxon>Pseudomonadati</taxon>
        <taxon>Pseudomonadota</taxon>
        <taxon>Gammaproteobacteria</taxon>
        <taxon>Enterobacterales</taxon>
        <taxon>Enterobacteriaceae</taxon>
        <taxon>Escherichia</taxon>
    </lineage>
</organism>
<dbReference type="Gene3D" id="2.40.33.10">
    <property type="entry name" value="PK beta-barrel domain-like"/>
    <property type="match status" value="1"/>
</dbReference>
<evidence type="ECO:0000313" key="13">
    <source>
        <dbReference type="EMBL" id="VFT69144.1"/>
    </source>
</evidence>
<evidence type="ECO:0000256" key="6">
    <source>
        <dbReference type="ARBA" id="ARBA00022741"/>
    </source>
</evidence>
<keyword evidence="9" id="KW-0460">Magnesium</keyword>
<dbReference type="InterPro" id="IPR015793">
    <property type="entry name" value="Pyrv_Knase_brl"/>
</dbReference>
<dbReference type="GO" id="GO:0004743">
    <property type="term" value="F:pyruvate kinase activity"/>
    <property type="evidence" value="ECO:0007669"/>
    <property type="project" value="UniProtKB-EC"/>
</dbReference>
<protein>
    <recommendedName>
        <fullName evidence="3">pyruvate kinase</fullName>
        <ecNumber evidence="3">2.7.1.40</ecNumber>
    </recommendedName>
</protein>
<dbReference type="GO" id="GO:0005524">
    <property type="term" value="F:ATP binding"/>
    <property type="evidence" value="ECO:0007669"/>
    <property type="project" value="UniProtKB-KW"/>
</dbReference>
<evidence type="ECO:0000256" key="8">
    <source>
        <dbReference type="ARBA" id="ARBA00022840"/>
    </source>
</evidence>
<dbReference type="InterPro" id="IPR001697">
    <property type="entry name" value="Pyr_Knase"/>
</dbReference>
<feature type="domain" description="Pyruvate kinase barrel" evidence="12">
    <location>
        <begin position="4"/>
        <end position="114"/>
    </location>
</feature>
<proteinExistence type="inferred from homology"/>
<evidence type="ECO:0000256" key="2">
    <source>
        <dbReference type="ARBA" id="ARBA00008663"/>
    </source>
</evidence>
<evidence type="ECO:0000259" key="12">
    <source>
        <dbReference type="Pfam" id="PF00224"/>
    </source>
</evidence>
<reference evidence="13 14" key="1">
    <citation type="submission" date="2019-03" db="EMBL/GenBank/DDBJ databases">
        <authorList>
            <consortium name="Pathogen Informatics"/>
        </authorList>
    </citation>
    <scope>NUCLEOTIDE SEQUENCE [LARGE SCALE GENOMIC DNA]</scope>
    <source>
        <strain evidence="13 14">NCTC10974</strain>
    </source>
</reference>
<keyword evidence="8" id="KW-0067">ATP-binding</keyword>
<evidence type="ECO:0000256" key="3">
    <source>
        <dbReference type="ARBA" id="ARBA00012142"/>
    </source>
</evidence>
<dbReference type="AlphaFoldDB" id="A0A485JE91"/>
<evidence type="ECO:0000256" key="5">
    <source>
        <dbReference type="ARBA" id="ARBA00022723"/>
    </source>
</evidence>
<dbReference type="InterPro" id="IPR015806">
    <property type="entry name" value="Pyrv_Knase_insert_dom_sf"/>
</dbReference>
<gene>
    <name evidence="13" type="primary">pykF_1_3</name>
    <name evidence="13" type="ORF">NCTC10974_02663</name>
</gene>
<keyword evidence="6" id="KW-0547">Nucleotide-binding</keyword>
<keyword evidence="10" id="KW-0324">Glycolysis</keyword>
<keyword evidence="11 13" id="KW-0670">Pyruvate</keyword>
<dbReference type="SUPFAM" id="SSF50800">
    <property type="entry name" value="PK beta-barrel domain-like"/>
    <property type="match status" value="1"/>
</dbReference>
<evidence type="ECO:0000256" key="11">
    <source>
        <dbReference type="ARBA" id="ARBA00023317"/>
    </source>
</evidence>
<accession>A0A485JE91</accession>
<dbReference type="GO" id="GO:0030955">
    <property type="term" value="F:potassium ion binding"/>
    <property type="evidence" value="ECO:0007669"/>
    <property type="project" value="InterPro"/>
</dbReference>
<evidence type="ECO:0000256" key="10">
    <source>
        <dbReference type="ARBA" id="ARBA00023152"/>
    </source>
</evidence>